<sequence length="531" mass="56388">MTQKILTYDSTLRDGEQSEGITLSLEDKLRIVERLDAFGIDAIEGGFPASNPKDIAFFQRVRELPLAHARIAAFGSTCKKGVAAADDQGLADLVASGAPIVTIVGKTWDAQVTRALLTTLDENLRMIADSVAFLKAQGREVVFDAEHFFDGYKANPAYALACVRAASEAGAHSIDLCETNGGALPHEVGEIVAAVAAELPGQRIGIHCHNDSGCAVANTLAAVRAGATQVQGTVNGFGERVGNTDLLTTIADLELKMGCSTVGPDKLRQLTSVSQFVAETCNMAVPTHHPYTGASAFAHKGGLHASAIARFPEAYEHTRPENVGNAQRMLVSELAGKASLVAKAASLGVDLAAHPEQAQAILDDIKAREAQGYSYEVADGSLAVLLQWHLGTYRPHFTLESFRVIVDDHEDTGARAKDAMSEATIKIHVGDERFVATGEGTGPVGALDNALRLAITQFFPEVAGMELVDYKVRILDENVGTGAITRVVITTRDAEGTWGTIGVSENIIEASWNALVDSIEYGLMRCNVPPS</sequence>
<dbReference type="RefSeq" id="WP_096227396.1">
    <property type="nucleotide sequence ID" value="NZ_CP168029.1"/>
</dbReference>
<feature type="domain" description="Pyruvate carboxyltransferase" evidence="10">
    <location>
        <begin position="5"/>
        <end position="268"/>
    </location>
</feature>
<dbReference type="UniPathway" id="UPA00047">
    <property type="reaction ID" value="UER00066"/>
</dbReference>
<dbReference type="Proteomes" id="UP000285258">
    <property type="component" value="Unassembled WGS sequence"/>
</dbReference>
<dbReference type="Pfam" id="PF00682">
    <property type="entry name" value="HMGL-like"/>
    <property type="match status" value="1"/>
</dbReference>
<dbReference type="PROSITE" id="PS00816">
    <property type="entry name" value="AIPM_HOMOCIT_SYNTH_2"/>
    <property type="match status" value="1"/>
</dbReference>
<evidence type="ECO:0000256" key="9">
    <source>
        <dbReference type="RuleBase" id="RU003523"/>
    </source>
</evidence>
<comment type="caution">
    <text evidence="11">The sequence shown here is derived from an EMBL/GenBank/DDBJ whole genome shotgun (WGS) entry which is preliminary data.</text>
</comment>
<dbReference type="NCBIfam" id="TIGR00977">
    <property type="entry name" value="citramal_synth"/>
    <property type="match status" value="1"/>
</dbReference>
<keyword evidence="3" id="KW-0028">Amino-acid biosynthesis</keyword>
<evidence type="ECO:0000256" key="6">
    <source>
        <dbReference type="ARBA" id="ARBA00023304"/>
    </source>
</evidence>
<organism evidence="11 12">
    <name type="scientific">Gordonibacter urolithinfaciens</name>
    <dbReference type="NCBI Taxonomy" id="1335613"/>
    <lineage>
        <taxon>Bacteria</taxon>
        <taxon>Bacillati</taxon>
        <taxon>Actinomycetota</taxon>
        <taxon>Coriobacteriia</taxon>
        <taxon>Eggerthellales</taxon>
        <taxon>Eggerthellaceae</taxon>
        <taxon>Gordonibacter</taxon>
    </lineage>
</organism>
<evidence type="ECO:0000313" key="12">
    <source>
        <dbReference type="Proteomes" id="UP000285258"/>
    </source>
</evidence>
<dbReference type="AlphaFoldDB" id="A0A423UP74"/>
<evidence type="ECO:0000256" key="2">
    <source>
        <dbReference type="ARBA" id="ARBA00006154"/>
    </source>
</evidence>
<evidence type="ECO:0000256" key="5">
    <source>
        <dbReference type="ARBA" id="ARBA00022679"/>
    </source>
</evidence>
<dbReference type="EMBL" id="QIBW01000001">
    <property type="protein sequence ID" value="ROT92180.1"/>
    <property type="molecule type" value="Genomic_DNA"/>
</dbReference>
<dbReference type="InterPro" id="IPR013709">
    <property type="entry name" value="2-isopropylmalate_synth_dimer"/>
</dbReference>
<evidence type="ECO:0000256" key="4">
    <source>
        <dbReference type="ARBA" id="ARBA00022624"/>
    </source>
</evidence>
<dbReference type="InterPro" id="IPR005675">
    <property type="entry name" value="Citramal_synthase"/>
</dbReference>
<accession>A0A423UP74</accession>
<evidence type="ECO:0000256" key="7">
    <source>
        <dbReference type="ARBA" id="ARBA00048263"/>
    </source>
</evidence>
<comment type="pathway">
    <text evidence="1">Amino-acid biosynthesis; L-isoleucine biosynthesis; 2-oxobutanoate from pyruvate: step 1/3.</text>
</comment>
<comment type="similarity">
    <text evidence="2 9">Belongs to the alpha-IPM synthase/homocitrate synthase family.</text>
</comment>
<evidence type="ECO:0000256" key="3">
    <source>
        <dbReference type="ARBA" id="ARBA00022605"/>
    </source>
</evidence>
<gene>
    <name evidence="11" type="ORF">DMP12_01440</name>
</gene>
<evidence type="ECO:0000259" key="10">
    <source>
        <dbReference type="PROSITE" id="PS50991"/>
    </source>
</evidence>
<name>A0A423UP74_9ACTN</name>
<dbReference type="GO" id="GO:0009098">
    <property type="term" value="P:L-leucine biosynthetic process"/>
    <property type="evidence" value="ECO:0007669"/>
    <property type="project" value="InterPro"/>
</dbReference>
<dbReference type="GO" id="GO:0009097">
    <property type="term" value="P:isoleucine biosynthetic process"/>
    <property type="evidence" value="ECO:0007669"/>
    <property type="project" value="UniProtKB-UniRule"/>
</dbReference>
<dbReference type="InterPro" id="IPR036230">
    <property type="entry name" value="LeuA_allosteric_dom_sf"/>
</dbReference>
<dbReference type="SMART" id="SM00917">
    <property type="entry name" value="LeuA_dimer"/>
    <property type="match status" value="1"/>
</dbReference>
<dbReference type="SUPFAM" id="SSF51569">
    <property type="entry name" value="Aldolase"/>
    <property type="match status" value="1"/>
</dbReference>
<dbReference type="InterPro" id="IPR054691">
    <property type="entry name" value="LeuA/HCS_post-cat"/>
</dbReference>
<evidence type="ECO:0000313" key="11">
    <source>
        <dbReference type="EMBL" id="ROT92180.1"/>
    </source>
</evidence>
<evidence type="ECO:0000256" key="1">
    <source>
        <dbReference type="ARBA" id="ARBA00004743"/>
    </source>
</evidence>
<keyword evidence="4" id="KW-0412">Isoleucine biosynthesis</keyword>
<dbReference type="InterPro" id="IPR013785">
    <property type="entry name" value="Aldolase_TIM"/>
</dbReference>
<protein>
    <recommendedName>
        <fullName evidence="8">Citramalate synthase</fullName>
        <ecNumber evidence="8">2.3.3.21</ecNumber>
    </recommendedName>
</protein>
<keyword evidence="6" id="KW-0100">Branched-chain amino acid biosynthesis</keyword>
<dbReference type="PANTHER" id="PTHR43538:SF1">
    <property type="entry name" value="(R)-CITRAMALATE SYNTHASE"/>
    <property type="match status" value="1"/>
</dbReference>
<dbReference type="PANTHER" id="PTHR43538">
    <property type="entry name" value="ALPHA-IPM SYNTHASE/HOMOCITRATE SYNTHASE"/>
    <property type="match status" value="1"/>
</dbReference>
<comment type="catalytic activity">
    <reaction evidence="7">
        <text>pyruvate + acetyl-CoA + H2O = (3R)-citramalate + CoA + H(+)</text>
        <dbReference type="Rhea" id="RHEA:19045"/>
        <dbReference type="ChEBI" id="CHEBI:15361"/>
        <dbReference type="ChEBI" id="CHEBI:15377"/>
        <dbReference type="ChEBI" id="CHEBI:15378"/>
        <dbReference type="ChEBI" id="CHEBI:30934"/>
        <dbReference type="ChEBI" id="CHEBI:57287"/>
        <dbReference type="ChEBI" id="CHEBI:57288"/>
        <dbReference type="EC" id="2.3.3.21"/>
    </reaction>
</comment>
<dbReference type="Pfam" id="PF22617">
    <property type="entry name" value="HCS_D2"/>
    <property type="match status" value="1"/>
</dbReference>
<reference evidence="12" key="1">
    <citation type="submission" date="2018-05" db="EMBL/GenBank/DDBJ databases">
        <title>Genome Sequencing of selected type strains of the family Eggerthellaceae.</title>
        <authorList>
            <person name="Danylec N."/>
            <person name="Stoll D.A."/>
            <person name="Doetsch A."/>
            <person name="Huch M."/>
        </authorList>
    </citation>
    <scope>NUCLEOTIDE SEQUENCE [LARGE SCALE GENOMIC DNA]</scope>
    <source>
        <strain evidence="12">DSM 27213</strain>
    </source>
</reference>
<dbReference type="Gene3D" id="3.20.20.70">
    <property type="entry name" value="Aldolase class I"/>
    <property type="match status" value="1"/>
</dbReference>
<dbReference type="GO" id="GO:0003852">
    <property type="term" value="F:2-isopropylmalate synthase activity"/>
    <property type="evidence" value="ECO:0007669"/>
    <property type="project" value="InterPro"/>
</dbReference>
<dbReference type="InterPro" id="IPR000891">
    <property type="entry name" value="PYR_CT"/>
</dbReference>
<dbReference type="Pfam" id="PF08502">
    <property type="entry name" value="LeuA_dimer"/>
    <property type="match status" value="1"/>
</dbReference>
<dbReference type="PROSITE" id="PS50991">
    <property type="entry name" value="PYR_CT"/>
    <property type="match status" value="1"/>
</dbReference>
<evidence type="ECO:0000256" key="8">
    <source>
        <dbReference type="NCBIfam" id="TIGR00977"/>
    </source>
</evidence>
<keyword evidence="5 9" id="KW-0808">Transferase</keyword>
<proteinExistence type="inferred from homology"/>
<dbReference type="InterPro" id="IPR002034">
    <property type="entry name" value="AIPM/Hcit_synth_CS"/>
</dbReference>
<dbReference type="CDD" id="cd07941">
    <property type="entry name" value="DRE_TIM_LeuA3"/>
    <property type="match status" value="1"/>
</dbReference>
<dbReference type="Gene3D" id="1.10.238.260">
    <property type="match status" value="1"/>
</dbReference>
<dbReference type="SUPFAM" id="SSF110921">
    <property type="entry name" value="2-isopropylmalate synthase LeuA, allosteric (dimerisation) domain"/>
    <property type="match status" value="1"/>
</dbReference>
<dbReference type="GO" id="GO:0043714">
    <property type="term" value="F:(R)-citramalate synthase activity"/>
    <property type="evidence" value="ECO:0007669"/>
    <property type="project" value="UniProtKB-UniRule"/>
</dbReference>
<dbReference type="PROSITE" id="PS00815">
    <property type="entry name" value="AIPM_HOMOCIT_SYNTH_1"/>
    <property type="match status" value="1"/>
</dbReference>
<dbReference type="EC" id="2.3.3.21" evidence="8"/>
<dbReference type="Gene3D" id="3.30.160.270">
    <property type="match status" value="1"/>
</dbReference>